<organism evidence="1 2">
    <name type="scientific">Abeliophyllum distichum</name>
    <dbReference type="NCBI Taxonomy" id="126358"/>
    <lineage>
        <taxon>Eukaryota</taxon>
        <taxon>Viridiplantae</taxon>
        <taxon>Streptophyta</taxon>
        <taxon>Embryophyta</taxon>
        <taxon>Tracheophyta</taxon>
        <taxon>Spermatophyta</taxon>
        <taxon>Magnoliopsida</taxon>
        <taxon>eudicotyledons</taxon>
        <taxon>Gunneridae</taxon>
        <taxon>Pentapetalae</taxon>
        <taxon>asterids</taxon>
        <taxon>lamiids</taxon>
        <taxon>Lamiales</taxon>
        <taxon>Oleaceae</taxon>
        <taxon>Forsythieae</taxon>
        <taxon>Abeliophyllum</taxon>
    </lineage>
</organism>
<accession>A0ABD1S8F7</accession>
<comment type="caution">
    <text evidence="1">The sequence shown here is derived from an EMBL/GenBank/DDBJ whole genome shotgun (WGS) entry which is preliminary data.</text>
</comment>
<dbReference type="PANTHER" id="PTHR11697">
    <property type="entry name" value="GENERAL TRANSCRIPTION FACTOR 2-RELATED ZINC FINGER PROTEIN"/>
    <property type="match status" value="1"/>
</dbReference>
<dbReference type="EMBL" id="JBFOLK010000007">
    <property type="protein sequence ID" value="KAL2497044.1"/>
    <property type="molecule type" value="Genomic_DNA"/>
</dbReference>
<dbReference type="InterPro" id="IPR055298">
    <property type="entry name" value="AtLOH3-like"/>
</dbReference>
<evidence type="ECO:0000313" key="1">
    <source>
        <dbReference type="EMBL" id="KAL2497044.1"/>
    </source>
</evidence>
<gene>
    <name evidence="1" type="ORF">Adt_22594</name>
</gene>
<reference evidence="2" key="1">
    <citation type="submission" date="2024-07" db="EMBL/GenBank/DDBJ databases">
        <title>Two chromosome-level genome assemblies of Korean endemic species Abeliophyllum distichum and Forsythia ovata (Oleaceae).</title>
        <authorList>
            <person name="Jang H."/>
        </authorList>
    </citation>
    <scope>NUCLEOTIDE SEQUENCE [LARGE SCALE GENOMIC DNA]</scope>
</reference>
<evidence type="ECO:0000313" key="2">
    <source>
        <dbReference type="Proteomes" id="UP001604336"/>
    </source>
</evidence>
<sequence length="161" mass="18679">MCCKLLKEVSLRIRWLVENKNSRSKANQIGNLQKSDSTHWSSHYESVKRLIEMYAATYKVLEYLTVNSPNGRSRAEVHGVLETITSFEFVFSLHLMYKILELSDVLFQVIQKRSQDILAAFRLSLPQKLSFKNYENSFIKLDVLLTKLHLSIITTSMSSMK</sequence>
<dbReference type="Proteomes" id="UP001604336">
    <property type="component" value="Unassembled WGS sequence"/>
</dbReference>
<protein>
    <submittedName>
        <fullName evidence="1">General transcription factor 2-related zinc finger protein</fullName>
    </submittedName>
</protein>
<dbReference type="PANTHER" id="PTHR11697:SF230">
    <property type="entry name" value="ZINC FINGER, MYM DOMAIN CONTAINING 1"/>
    <property type="match status" value="1"/>
</dbReference>
<proteinExistence type="predicted"/>
<dbReference type="AlphaFoldDB" id="A0ABD1S8F7"/>
<name>A0ABD1S8F7_9LAMI</name>
<keyword evidence="2" id="KW-1185">Reference proteome</keyword>